<dbReference type="Gene3D" id="6.10.250.2000">
    <property type="match status" value="1"/>
</dbReference>
<dbReference type="GO" id="GO:0003682">
    <property type="term" value="F:chromatin binding"/>
    <property type="evidence" value="ECO:0007669"/>
    <property type="project" value="TreeGrafter"/>
</dbReference>
<gene>
    <name evidence="3" type="ORF">ONE63_006971</name>
</gene>
<dbReference type="SMART" id="SM01300">
    <property type="entry name" value="PEHE"/>
    <property type="match status" value="1"/>
</dbReference>
<feature type="region of interest" description="Disordered" evidence="1">
    <location>
        <begin position="381"/>
        <end position="405"/>
    </location>
</feature>
<feature type="compositionally biased region" description="Basic and acidic residues" evidence="1">
    <location>
        <begin position="120"/>
        <end position="144"/>
    </location>
</feature>
<reference evidence="3" key="1">
    <citation type="submission" date="2022-12" db="EMBL/GenBank/DDBJ databases">
        <title>Chromosome-level genome assembly of the bean flower thrips Megalurothrips usitatus.</title>
        <authorList>
            <person name="Ma L."/>
            <person name="Liu Q."/>
            <person name="Li H."/>
            <person name="Cai W."/>
        </authorList>
    </citation>
    <scope>NUCLEOTIDE SEQUENCE</scope>
    <source>
        <strain evidence="3">Cailab_2022a</strain>
    </source>
</reference>
<evidence type="ECO:0000256" key="1">
    <source>
        <dbReference type="SAM" id="MobiDB-lite"/>
    </source>
</evidence>
<name>A0AAV7XRD2_9NEOP</name>
<dbReference type="AlphaFoldDB" id="A0AAV7XRD2"/>
<dbReference type="InterPro" id="IPR029332">
    <property type="entry name" value="PEHE_dom"/>
</dbReference>
<dbReference type="EMBL" id="JAPTSV010000004">
    <property type="protein sequence ID" value="KAJ1528567.1"/>
    <property type="molecule type" value="Genomic_DNA"/>
</dbReference>
<feature type="compositionally biased region" description="Basic residues" evidence="1">
    <location>
        <begin position="457"/>
        <end position="466"/>
    </location>
</feature>
<feature type="domain" description="PEHE" evidence="2">
    <location>
        <begin position="323"/>
        <end position="445"/>
    </location>
</feature>
<evidence type="ECO:0000313" key="4">
    <source>
        <dbReference type="Proteomes" id="UP001075354"/>
    </source>
</evidence>
<feature type="region of interest" description="Disordered" evidence="1">
    <location>
        <begin position="120"/>
        <end position="286"/>
    </location>
</feature>
<evidence type="ECO:0000313" key="3">
    <source>
        <dbReference type="EMBL" id="KAJ1528567.1"/>
    </source>
</evidence>
<dbReference type="Gene3D" id="1.20.5.170">
    <property type="match status" value="1"/>
</dbReference>
<proteinExistence type="predicted"/>
<dbReference type="InterPro" id="IPR026711">
    <property type="entry name" value="Msl-1"/>
</dbReference>
<dbReference type="PROSITE" id="PS52052">
    <property type="entry name" value="PEHE"/>
    <property type="match status" value="1"/>
</dbReference>
<sequence>MSQAAIALREENRDGTRIRTSGANSNMVTNIKDHITCTRSMENYSSPDSKVGIVSFPCDFDHMYASMSEGMVSSKEKNEYKHLKEICLQHLDLIQQQSELIAKQDKQIQSLRQEKDRLKQRLQRMDRRTGHQKANCDTEAESKTSRASTPTHHRHRSPTTDSNKGPRHRSARSFSPKERSRSPVHWRRASAQRRQSEDGGASMSSECEMQDDSSTTTVSQRSAVRGKRPGGLTRKRRGKRSLSTGSRGVNADEEDQQESTLSGRSSKRPKKEGDLVPGENNQSNAVLTTNYPYHTATGSSETGWAAGEMCIEAEPESEVNGEVLETPQWRVKVYTSLYSMEGTENLDDEVFLKRHHRLEVDERRRKRWDVQRIREQRHIEKLKQREASSAIGGSSKGDGPEEEPVCSLWPAPDDAEFLQVADELPVAAFGLPITKFTPSEFSLPWLRSGSHEEPKAAGRKPMRSRRSTTSSTVSRKRIVRRGGSRGSHHHTGELLIQIS</sequence>
<dbReference type="Pfam" id="PF15275">
    <property type="entry name" value="PEHE"/>
    <property type="match status" value="1"/>
</dbReference>
<accession>A0AAV7XRD2</accession>
<dbReference type="GO" id="GO:0072487">
    <property type="term" value="C:MSL complex"/>
    <property type="evidence" value="ECO:0007669"/>
    <property type="project" value="InterPro"/>
</dbReference>
<feature type="compositionally biased region" description="Basic residues" evidence="1">
    <location>
        <begin position="474"/>
        <end position="489"/>
    </location>
</feature>
<feature type="region of interest" description="Disordered" evidence="1">
    <location>
        <begin position="445"/>
        <end position="499"/>
    </location>
</feature>
<organism evidence="3 4">
    <name type="scientific">Megalurothrips usitatus</name>
    <name type="common">bean blossom thrips</name>
    <dbReference type="NCBI Taxonomy" id="439358"/>
    <lineage>
        <taxon>Eukaryota</taxon>
        <taxon>Metazoa</taxon>
        <taxon>Ecdysozoa</taxon>
        <taxon>Arthropoda</taxon>
        <taxon>Hexapoda</taxon>
        <taxon>Insecta</taxon>
        <taxon>Pterygota</taxon>
        <taxon>Neoptera</taxon>
        <taxon>Paraneoptera</taxon>
        <taxon>Thysanoptera</taxon>
        <taxon>Terebrantia</taxon>
        <taxon>Thripoidea</taxon>
        <taxon>Thripidae</taxon>
        <taxon>Megalurothrips</taxon>
    </lineage>
</organism>
<comment type="caution">
    <text evidence="3">The sequence shown here is derived from an EMBL/GenBank/DDBJ whole genome shotgun (WGS) entry which is preliminary data.</text>
</comment>
<dbReference type="PANTHER" id="PTHR21656">
    <property type="entry name" value="MALE-SPECIFIC LETHAL-1 PROTEIN"/>
    <property type="match status" value="1"/>
</dbReference>
<keyword evidence="4" id="KW-1185">Reference proteome</keyword>
<protein>
    <recommendedName>
        <fullName evidence="2">PEHE domain-containing protein</fullName>
    </recommendedName>
</protein>
<dbReference type="PANTHER" id="PTHR21656:SF2">
    <property type="entry name" value="MALE-SPECIFIC LETHAL 1 HOMOLOG"/>
    <property type="match status" value="1"/>
</dbReference>
<dbReference type="Proteomes" id="UP001075354">
    <property type="component" value="Chromosome 4"/>
</dbReference>
<feature type="compositionally biased region" description="Basic residues" evidence="1">
    <location>
        <begin position="224"/>
        <end position="240"/>
    </location>
</feature>
<feature type="compositionally biased region" description="Polar residues" evidence="1">
    <location>
        <begin position="202"/>
        <end position="222"/>
    </location>
</feature>
<feature type="compositionally biased region" description="Basic residues" evidence="1">
    <location>
        <begin position="182"/>
        <end position="191"/>
    </location>
</feature>
<evidence type="ECO:0000259" key="2">
    <source>
        <dbReference type="PROSITE" id="PS52052"/>
    </source>
</evidence>